<comment type="similarity">
    <text evidence="2">Belongs to the ATPase g subunit family.</text>
</comment>
<accession>A0A0J6YJW1</accession>
<sequence>MPVAASRIALRQSRLLIRRSAFRQNSTTSEAAAKTKDAASSAAAKASEGLSKVKSSAGPAIAGAVSGIGSALKRVGGRTGRMVSFVESLIPPTIYYSRVAFEVTKIVFHAQKMAPPNVATFQAYFQPIFASLRQPSALLSNLSLKPYLGRIRNMDRKQLALVGVTAAEVIGFFSVGEMLGRMKIVGYRGEPAHGH</sequence>
<proteinExistence type="inferred from homology"/>
<evidence type="ECO:0000256" key="1">
    <source>
        <dbReference type="ARBA" id="ARBA00004325"/>
    </source>
</evidence>
<keyword evidence="3" id="KW-0813">Transport</keyword>
<keyword evidence="7" id="KW-0496">Mitochondrion</keyword>
<evidence type="ECO:0000256" key="2">
    <source>
        <dbReference type="ARBA" id="ARBA00005699"/>
    </source>
</evidence>
<dbReference type="GO" id="GO:0031966">
    <property type="term" value="C:mitochondrial membrane"/>
    <property type="evidence" value="ECO:0007669"/>
    <property type="project" value="UniProtKB-SubCell"/>
</dbReference>
<dbReference type="InterPro" id="IPR006808">
    <property type="entry name" value="ATP_synth_F0_gsu_mt"/>
</dbReference>
<dbReference type="EMBL" id="DS028097">
    <property type="protein sequence ID" value="KMP07223.1"/>
    <property type="molecule type" value="Genomic_DNA"/>
</dbReference>
<evidence type="ECO:0000313" key="10">
    <source>
        <dbReference type="EMBL" id="KMP07223.1"/>
    </source>
</evidence>
<evidence type="ECO:0000256" key="6">
    <source>
        <dbReference type="ARBA" id="ARBA00023065"/>
    </source>
</evidence>
<reference evidence="11" key="1">
    <citation type="journal article" date="2010" name="Genome Res.">
        <title>Population genomic sequencing of Coccidioides fungi reveals recent hybridization and transposon control.</title>
        <authorList>
            <person name="Neafsey D.E."/>
            <person name="Barker B.M."/>
            <person name="Sharpton T.J."/>
            <person name="Stajich J.E."/>
            <person name="Park D.J."/>
            <person name="Whiston E."/>
            <person name="Hung C.-Y."/>
            <person name="McMahan C."/>
            <person name="White J."/>
            <person name="Sykes S."/>
            <person name="Heiman D."/>
            <person name="Young S."/>
            <person name="Zeng Q."/>
            <person name="Abouelleil A."/>
            <person name="Aftuck L."/>
            <person name="Bessette D."/>
            <person name="Brown A."/>
            <person name="FitzGerald M."/>
            <person name="Lui A."/>
            <person name="Macdonald J.P."/>
            <person name="Priest M."/>
            <person name="Orbach M.J."/>
            <person name="Galgiani J.N."/>
            <person name="Kirkland T.N."/>
            <person name="Cole G.T."/>
            <person name="Birren B.W."/>
            <person name="Henn M.R."/>
            <person name="Taylor J.W."/>
            <person name="Rounsley S.D."/>
        </authorList>
    </citation>
    <scope>NUCLEOTIDE SEQUENCE [LARGE SCALE GENOMIC DNA]</scope>
    <source>
        <strain evidence="11">RMSCC 2394</strain>
    </source>
</reference>
<keyword evidence="5" id="KW-0375">Hydrogen ion transport</keyword>
<keyword evidence="9" id="KW-0066">ATP synthesis</keyword>
<evidence type="ECO:0000256" key="7">
    <source>
        <dbReference type="ARBA" id="ARBA00023128"/>
    </source>
</evidence>
<dbReference type="Pfam" id="PF04718">
    <property type="entry name" value="ATP-synt_G"/>
    <property type="match status" value="1"/>
</dbReference>
<dbReference type="Proteomes" id="UP000054565">
    <property type="component" value="Unassembled WGS sequence"/>
</dbReference>
<dbReference type="GO" id="GO:0045259">
    <property type="term" value="C:proton-transporting ATP synthase complex"/>
    <property type="evidence" value="ECO:0007669"/>
    <property type="project" value="UniProtKB-KW"/>
</dbReference>
<evidence type="ECO:0000256" key="4">
    <source>
        <dbReference type="ARBA" id="ARBA00022547"/>
    </source>
</evidence>
<keyword evidence="4" id="KW-0138">CF(0)</keyword>
<gene>
    <name evidence="10" type="ORF">CIRG_06904</name>
</gene>
<comment type="subcellular location">
    <subcellularLocation>
        <location evidence="1">Mitochondrion membrane</location>
    </subcellularLocation>
</comment>
<evidence type="ECO:0008006" key="12">
    <source>
        <dbReference type="Google" id="ProtNLM"/>
    </source>
</evidence>
<evidence type="ECO:0000313" key="11">
    <source>
        <dbReference type="Proteomes" id="UP000054565"/>
    </source>
</evidence>
<protein>
    <recommendedName>
        <fullName evidence="12">ATP synthase subunit g</fullName>
    </recommendedName>
</protein>
<organism evidence="10 11">
    <name type="scientific">Coccidioides immitis RMSCC 2394</name>
    <dbReference type="NCBI Taxonomy" id="404692"/>
    <lineage>
        <taxon>Eukaryota</taxon>
        <taxon>Fungi</taxon>
        <taxon>Dikarya</taxon>
        <taxon>Ascomycota</taxon>
        <taxon>Pezizomycotina</taxon>
        <taxon>Eurotiomycetes</taxon>
        <taxon>Eurotiomycetidae</taxon>
        <taxon>Onygenales</taxon>
        <taxon>Onygenaceae</taxon>
        <taxon>Coccidioides</taxon>
    </lineage>
</organism>
<evidence type="ECO:0000256" key="8">
    <source>
        <dbReference type="ARBA" id="ARBA00023136"/>
    </source>
</evidence>
<dbReference type="OrthoDB" id="437at2759"/>
<dbReference type="GO" id="GO:0015078">
    <property type="term" value="F:proton transmembrane transporter activity"/>
    <property type="evidence" value="ECO:0007669"/>
    <property type="project" value="InterPro"/>
</dbReference>
<evidence type="ECO:0000256" key="9">
    <source>
        <dbReference type="ARBA" id="ARBA00023310"/>
    </source>
</evidence>
<dbReference type="STRING" id="404692.A0A0J6YJW1"/>
<evidence type="ECO:0000256" key="3">
    <source>
        <dbReference type="ARBA" id="ARBA00022448"/>
    </source>
</evidence>
<name>A0A0J6YJW1_COCIT</name>
<dbReference type="AlphaFoldDB" id="A0A0J6YJW1"/>
<dbReference type="GO" id="GO:0015986">
    <property type="term" value="P:proton motive force-driven ATP synthesis"/>
    <property type="evidence" value="ECO:0007669"/>
    <property type="project" value="InterPro"/>
</dbReference>
<evidence type="ECO:0000256" key="5">
    <source>
        <dbReference type="ARBA" id="ARBA00022781"/>
    </source>
</evidence>
<keyword evidence="6" id="KW-0406">Ion transport</keyword>
<keyword evidence="8" id="KW-0472">Membrane</keyword>